<dbReference type="Pfam" id="PF26557">
    <property type="entry name" value="Cullin_AB"/>
    <property type="match status" value="1"/>
</dbReference>
<protein>
    <recommendedName>
        <fullName evidence="1">Anaphase-promoting complex subunit 2</fullName>
    </recommendedName>
</protein>
<feature type="domain" description="Cullin family profile" evidence="8">
    <location>
        <begin position="703"/>
        <end position="933"/>
    </location>
</feature>
<dbReference type="SMART" id="SM01013">
    <property type="entry name" value="APC2"/>
    <property type="match status" value="1"/>
</dbReference>
<dbReference type="PANTHER" id="PTHR45957">
    <property type="entry name" value="ANAPHASE-PROMOTING COMPLEX SUBUNIT 2"/>
    <property type="match status" value="1"/>
</dbReference>
<dbReference type="InterPro" id="IPR016158">
    <property type="entry name" value="Cullin_homology"/>
</dbReference>
<dbReference type="SUPFAM" id="SSF75632">
    <property type="entry name" value="Cullin homology domain"/>
    <property type="match status" value="1"/>
</dbReference>
<dbReference type="Gene3D" id="3.30.230.130">
    <property type="entry name" value="Cullin, Chain C, Domain 2"/>
    <property type="match status" value="1"/>
</dbReference>
<dbReference type="InterPro" id="IPR036317">
    <property type="entry name" value="Cullin_homology_sf"/>
</dbReference>
<evidence type="ECO:0000256" key="1">
    <source>
        <dbReference type="ARBA" id="ARBA00016068"/>
    </source>
</evidence>
<dbReference type="Pfam" id="PF25773">
    <property type="entry name" value="TPR_ANAPC2"/>
    <property type="match status" value="1"/>
</dbReference>
<dbReference type="InterPro" id="IPR036388">
    <property type="entry name" value="WH-like_DNA-bd_sf"/>
</dbReference>
<name>A0ABM1A3B4_APLCA</name>
<feature type="region of interest" description="Disordered" evidence="7">
    <location>
        <begin position="361"/>
        <end position="387"/>
    </location>
</feature>
<keyword evidence="2" id="KW-0132">Cell division</keyword>
<feature type="region of interest" description="Disordered" evidence="7">
    <location>
        <begin position="238"/>
        <end position="293"/>
    </location>
</feature>
<evidence type="ECO:0000256" key="4">
    <source>
        <dbReference type="ARBA" id="ARBA00022786"/>
    </source>
</evidence>
<dbReference type="InterPro" id="IPR057975">
    <property type="entry name" value="TPR_ANAPC2"/>
</dbReference>
<dbReference type="InterPro" id="IPR036390">
    <property type="entry name" value="WH_DNA-bd_sf"/>
</dbReference>
<evidence type="ECO:0000256" key="5">
    <source>
        <dbReference type="ARBA" id="ARBA00023306"/>
    </source>
</evidence>
<dbReference type="Gene3D" id="1.10.10.10">
    <property type="entry name" value="Winged helix-like DNA-binding domain superfamily/Winged helix DNA-binding domain"/>
    <property type="match status" value="1"/>
</dbReference>
<evidence type="ECO:0000256" key="6">
    <source>
        <dbReference type="PROSITE-ProRule" id="PRU00330"/>
    </source>
</evidence>
<proteinExistence type="inferred from homology"/>
<evidence type="ECO:0000256" key="7">
    <source>
        <dbReference type="SAM" id="MobiDB-lite"/>
    </source>
</evidence>
<keyword evidence="9" id="KW-1185">Reference proteome</keyword>
<organism evidence="9 10">
    <name type="scientific">Aplysia californica</name>
    <name type="common">California sea hare</name>
    <dbReference type="NCBI Taxonomy" id="6500"/>
    <lineage>
        <taxon>Eukaryota</taxon>
        <taxon>Metazoa</taxon>
        <taxon>Spiralia</taxon>
        <taxon>Lophotrochozoa</taxon>
        <taxon>Mollusca</taxon>
        <taxon>Gastropoda</taxon>
        <taxon>Heterobranchia</taxon>
        <taxon>Euthyneura</taxon>
        <taxon>Tectipleura</taxon>
        <taxon>Aplysiida</taxon>
        <taxon>Aplysioidea</taxon>
        <taxon>Aplysiidae</taxon>
        <taxon>Aplysia</taxon>
    </lineage>
</organism>
<dbReference type="PROSITE" id="PS50069">
    <property type="entry name" value="CULLIN_2"/>
    <property type="match status" value="1"/>
</dbReference>
<dbReference type="Gene3D" id="1.20.1310.10">
    <property type="entry name" value="Cullin Repeats"/>
    <property type="match status" value="1"/>
</dbReference>
<dbReference type="InterPro" id="IPR014786">
    <property type="entry name" value="ANAPC2_C"/>
</dbReference>
<dbReference type="SMART" id="SM00182">
    <property type="entry name" value="CULLIN"/>
    <property type="match status" value="1"/>
</dbReference>
<keyword evidence="5" id="KW-0131">Cell cycle</keyword>
<evidence type="ECO:0000256" key="3">
    <source>
        <dbReference type="ARBA" id="ARBA00022776"/>
    </source>
</evidence>
<feature type="region of interest" description="Disordered" evidence="7">
    <location>
        <begin position="161"/>
        <end position="194"/>
    </location>
</feature>
<dbReference type="Pfam" id="PF08672">
    <property type="entry name" value="ANAPC2"/>
    <property type="match status" value="1"/>
</dbReference>
<feature type="compositionally biased region" description="Polar residues" evidence="7">
    <location>
        <begin position="361"/>
        <end position="386"/>
    </location>
</feature>
<keyword evidence="4" id="KW-0833">Ubl conjugation pathway</keyword>
<evidence type="ECO:0000256" key="2">
    <source>
        <dbReference type="ARBA" id="ARBA00022618"/>
    </source>
</evidence>
<evidence type="ECO:0000313" key="10">
    <source>
        <dbReference type="RefSeq" id="XP_012939975.1"/>
    </source>
</evidence>
<dbReference type="SUPFAM" id="SSF46785">
    <property type="entry name" value="Winged helix' DNA-binding domain"/>
    <property type="match status" value="1"/>
</dbReference>
<gene>
    <name evidence="10" type="primary">LOC101851745</name>
</gene>
<reference evidence="10" key="1">
    <citation type="submission" date="2025-08" db="UniProtKB">
        <authorList>
            <consortium name="RefSeq"/>
        </authorList>
    </citation>
    <scope>IDENTIFICATION</scope>
</reference>
<evidence type="ECO:0000313" key="9">
    <source>
        <dbReference type="Proteomes" id="UP000694888"/>
    </source>
</evidence>
<sequence length="1050" mass="117889">MDISVLWGLLENMLKIRELDGTLQEWKPVTVSQELQDSVKFLASSGMSQLLQEWLLETIFQDLSKWVGPAFWWKFKELGDDSAKNQSAFCCAFEYLYNVYSRRYMVVLRRLRWLQTLASSGPALAGSMLQPSAFTPVKSGANLPSKGLRFSPSVGQKGMSASFCEPRSENSKGEPGPLSVTFEEGTKGGLGSQAVNDSFEGYSFGESALRNTGEGMDGSYTCGKPYVEHSLWSDSSTQSVSVLSDREANSSRSNAPKAQEGGDEEEDPDYFIRSPIGGYKQQTGSMKRQQETPFHGSARELLLSKSVGEESSLAAESSTSTVRGAAGLTSTPGLALAHTPGPITPIVHNESPDAFNNLMETQSSENNSSEIMSVQEGSSKASNSADKPTEVLPTVAEMFGVPVSSRPVPGGSVQWTGADFSRSLATTQNKVSLMMKAVLFSTFPPNFIKAVRDFYIEAFSAHKSEMEDSDMDEEAQQTQRRNNEMNIKLDEMGLVELISGSAVTEIVHSQIEQHIQEECKGTFDTSFISELEEWLDNHILGWLKQMYAGRQTASQLAGVDAFRDRLRHYIYETYAKSLISQFFDIIIDYPDSKPAIIDLTECLQKTDLRSELVTTLRSALENRLLHPGVNTADILTAYIAAIKSLRLLEPAGVILELVCEPVSRYLRSREDTVRCIVASLTDEGNNELVDELVKMKPAGEEEDEEDNSSKNFEEWMPDPVDADPSAASKTRRNADILSTLVNIYGSKELCFNEYRALLADRILSQYHCDVERELRYLELLKLRFGEAPLHFCEVMLRDVTESRRVNARIQDSRKGSATGNEVDMSAIILSAQFWPAFRDEKVKLPPELQDHLDRYSRDFEVQKQNRTLVWKPHLGTMNIELELKDETLNFSVSPVQAAIIMKFQTKTKWTVEELCSELEMTPTVLRRKISFWQGQGLLREAPSDVYQLVEERRGRPQDLIIMDEEEIESAMASAQQQKEEEMQVFWTYIQGMLANLHCLPLERIHSMLRMFAMEEPGSSEISVQELKSFLDNKVKSQVLVFCEGVYRLNK</sequence>
<dbReference type="PANTHER" id="PTHR45957:SF1">
    <property type="entry name" value="ANAPHASE-PROMOTING COMPLEX SUBUNIT 2"/>
    <property type="match status" value="1"/>
</dbReference>
<feature type="region of interest" description="Disordered" evidence="7">
    <location>
        <begin position="696"/>
        <end position="728"/>
    </location>
</feature>
<comment type="similarity">
    <text evidence="6">Belongs to the cullin family.</text>
</comment>
<dbReference type="RefSeq" id="XP_012939975.1">
    <property type="nucleotide sequence ID" value="XM_013084521.2"/>
</dbReference>
<dbReference type="InterPro" id="IPR059120">
    <property type="entry name" value="Cullin-like_AB"/>
</dbReference>
<keyword evidence="3" id="KW-0498">Mitosis</keyword>
<evidence type="ECO:0000259" key="8">
    <source>
        <dbReference type="PROSITE" id="PS50069"/>
    </source>
</evidence>
<accession>A0ABM1A3B4</accession>
<dbReference type="InterPro" id="IPR044554">
    <property type="entry name" value="ANAPC2"/>
</dbReference>
<dbReference type="GeneID" id="101851745"/>
<dbReference type="Proteomes" id="UP000694888">
    <property type="component" value="Unplaced"/>
</dbReference>